<name>A0A210Q333_MIZYE</name>
<gene>
    <name evidence="1" type="ORF">KP79_PYT14824</name>
</gene>
<dbReference type="Proteomes" id="UP000242188">
    <property type="component" value="Unassembled WGS sequence"/>
</dbReference>
<evidence type="ECO:0000313" key="1">
    <source>
        <dbReference type="EMBL" id="OWF43146.1"/>
    </source>
</evidence>
<comment type="caution">
    <text evidence="1">The sequence shown here is derived from an EMBL/GenBank/DDBJ whole genome shotgun (WGS) entry which is preliminary data.</text>
</comment>
<accession>A0A210Q333</accession>
<dbReference type="OrthoDB" id="431691at2759"/>
<dbReference type="AlphaFoldDB" id="A0A210Q333"/>
<keyword evidence="2" id="KW-1185">Reference proteome</keyword>
<protein>
    <recommendedName>
        <fullName evidence="3">39S ribosomal protein L34, mitochondrial</fullName>
    </recommendedName>
</protein>
<sequence length="137" mass="15518">MSFLTAALRGLLKCTNRHQACSTQVTCGNAAVGVKALQQQWSIPQRCLTLPPEKERGLKKRGKFQPSAWKRLHKHGIEAVLTTSSGRRRLFNRLIRGKHNLTVFDDFLAVKPRSAKTKKELRHEATISKPLRSRHNA</sequence>
<evidence type="ECO:0008006" key="3">
    <source>
        <dbReference type="Google" id="ProtNLM"/>
    </source>
</evidence>
<organism evidence="1 2">
    <name type="scientific">Mizuhopecten yessoensis</name>
    <name type="common">Japanese scallop</name>
    <name type="synonym">Patinopecten yessoensis</name>
    <dbReference type="NCBI Taxonomy" id="6573"/>
    <lineage>
        <taxon>Eukaryota</taxon>
        <taxon>Metazoa</taxon>
        <taxon>Spiralia</taxon>
        <taxon>Lophotrochozoa</taxon>
        <taxon>Mollusca</taxon>
        <taxon>Bivalvia</taxon>
        <taxon>Autobranchia</taxon>
        <taxon>Pteriomorphia</taxon>
        <taxon>Pectinida</taxon>
        <taxon>Pectinoidea</taxon>
        <taxon>Pectinidae</taxon>
        <taxon>Mizuhopecten</taxon>
    </lineage>
</organism>
<proteinExistence type="predicted"/>
<dbReference type="EMBL" id="NEDP02005158">
    <property type="protein sequence ID" value="OWF43146.1"/>
    <property type="molecule type" value="Genomic_DNA"/>
</dbReference>
<evidence type="ECO:0000313" key="2">
    <source>
        <dbReference type="Proteomes" id="UP000242188"/>
    </source>
</evidence>
<reference evidence="1 2" key="1">
    <citation type="journal article" date="2017" name="Nat. Ecol. Evol.">
        <title>Scallop genome provides insights into evolution of bilaterian karyotype and development.</title>
        <authorList>
            <person name="Wang S."/>
            <person name="Zhang J."/>
            <person name="Jiao W."/>
            <person name="Li J."/>
            <person name="Xun X."/>
            <person name="Sun Y."/>
            <person name="Guo X."/>
            <person name="Huan P."/>
            <person name="Dong B."/>
            <person name="Zhang L."/>
            <person name="Hu X."/>
            <person name="Sun X."/>
            <person name="Wang J."/>
            <person name="Zhao C."/>
            <person name="Wang Y."/>
            <person name="Wang D."/>
            <person name="Huang X."/>
            <person name="Wang R."/>
            <person name="Lv J."/>
            <person name="Li Y."/>
            <person name="Zhang Z."/>
            <person name="Liu B."/>
            <person name="Lu W."/>
            <person name="Hui Y."/>
            <person name="Liang J."/>
            <person name="Zhou Z."/>
            <person name="Hou R."/>
            <person name="Li X."/>
            <person name="Liu Y."/>
            <person name="Li H."/>
            <person name="Ning X."/>
            <person name="Lin Y."/>
            <person name="Zhao L."/>
            <person name="Xing Q."/>
            <person name="Dou J."/>
            <person name="Li Y."/>
            <person name="Mao J."/>
            <person name="Guo H."/>
            <person name="Dou H."/>
            <person name="Li T."/>
            <person name="Mu C."/>
            <person name="Jiang W."/>
            <person name="Fu Q."/>
            <person name="Fu X."/>
            <person name="Miao Y."/>
            <person name="Liu J."/>
            <person name="Yu Q."/>
            <person name="Li R."/>
            <person name="Liao H."/>
            <person name="Li X."/>
            <person name="Kong Y."/>
            <person name="Jiang Z."/>
            <person name="Chourrout D."/>
            <person name="Li R."/>
            <person name="Bao Z."/>
        </authorList>
    </citation>
    <scope>NUCLEOTIDE SEQUENCE [LARGE SCALE GENOMIC DNA]</scope>
    <source>
        <strain evidence="1 2">PY_sf001</strain>
    </source>
</reference>
<dbReference type="Gene3D" id="1.10.287.3980">
    <property type="match status" value="1"/>
</dbReference>